<sequence length="56" mass="6185">MSDLLMALVRVLDKTVNIIAHACQQEGIVVVADFKTLTDVLVQEVIKHDIGKQVIL</sequence>
<dbReference type="Ensembl" id="ENSSRHT00000009483.1">
    <property type="protein sequence ID" value="ENSSRHP00000009194.1"/>
    <property type="gene ID" value="ENSSRHG00000005310.1"/>
</dbReference>
<organism evidence="1 2">
    <name type="scientific">Sinocyclocheilus rhinocerous</name>
    <dbReference type="NCBI Taxonomy" id="307959"/>
    <lineage>
        <taxon>Eukaryota</taxon>
        <taxon>Metazoa</taxon>
        <taxon>Chordata</taxon>
        <taxon>Craniata</taxon>
        <taxon>Vertebrata</taxon>
        <taxon>Euteleostomi</taxon>
        <taxon>Actinopterygii</taxon>
        <taxon>Neopterygii</taxon>
        <taxon>Teleostei</taxon>
        <taxon>Ostariophysi</taxon>
        <taxon>Cypriniformes</taxon>
        <taxon>Cyprinidae</taxon>
        <taxon>Cyprininae</taxon>
        <taxon>Sinocyclocheilus</taxon>
    </lineage>
</organism>
<dbReference type="Proteomes" id="UP000472270">
    <property type="component" value="Unassembled WGS sequence"/>
</dbReference>
<protein>
    <submittedName>
        <fullName evidence="1">Uncharacterized protein</fullName>
    </submittedName>
</protein>
<proteinExistence type="predicted"/>
<evidence type="ECO:0000313" key="2">
    <source>
        <dbReference type="Proteomes" id="UP000472270"/>
    </source>
</evidence>
<evidence type="ECO:0000313" key="1">
    <source>
        <dbReference type="Ensembl" id="ENSSRHP00000009194.1"/>
    </source>
</evidence>
<keyword evidence="2" id="KW-1185">Reference proteome</keyword>
<dbReference type="AlphaFoldDB" id="A0A673G692"/>
<reference evidence="1" key="2">
    <citation type="submission" date="2025-09" db="UniProtKB">
        <authorList>
            <consortium name="Ensembl"/>
        </authorList>
    </citation>
    <scope>IDENTIFICATION</scope>
</reference>
<name>A0A673G692_9TELE</name>
<reference evidence="1" key="1">
    <citation type="submission" date="2025-08" db="UniProtKB">
        <authorList>
            <consortium name="Ensembl"/>
        </authorList>
    </citation>
    <scope>IDENTIFICATION</scope>
</reference>
<accession>A0A673G692</accession>